<sequence>MNIFVGSLPYSLKEEDLKELFEAYGEVSSAKVIIDRETGRSKGFGFVEMSDDESGQKAIDGLNGVEVSGRSIAVSQAEERKAGGGGRSGGFGGGRSSGGYGGGSRGGNGGGYGGGSRGGNGGGYNKGGNGGSRY</sequence>
<dbReference type="InterPro" id="IPR048289">
    <property type="entry name" value="RRM2_NsCP33-like"/>
</dbReference>
<name>A0A6I4INI8_9SPHI</name>
<reference evidence="3 4" key="1">
    <citation type="submission" date="2020-12" db="EMBL/GenBank/DDBJ databases">
        <title>HMF7856_wgs.fasta genome submission.</title>
        <authorList>
            <person name="Kang H."/>
            <person name="Kim H."/>
            <person name="Joh K."/>
        </authorList>
    </citation>
    <scope>NUCLEOTIDE SEQUENCE [LARGE SCALE GENOMIC DNA]</scope>
    <source>
        <strain evidence="3 4">HMF7856</strain>
    </source>
</reference>
<feature type="compositionally biased region" description="Gly residues" evidence="2">
    <location>
        <begin position="83"/>
        <end position="134"/>
    </location>
</feature>
<keyword evidence="1" id="KW-0694">RNA-binding</keyword>
<protein>
    <submittedName>
        <fullName evidence="3">RNA-binding protein</fullName>
    </submittedName>
</protein>
<dbReference type="RefSeq" id="WP_157524724.1">
    <property type="nucleotide sequence ID" value="NZ_CP066775.1"/>
</dbReference>
<dbReference type="KEGG" id="mgik:GO620_015795"/>
<dbReference type="InterPro" id="IPR012677">
    <property type="entry name" value="Nucleotide-bd_a/b_plait_sf"/>
</dbReference>
<dbReference type="SMART" id="SM00360">
    <property type="entry name" value="RRM"/>
    <property type="match status" value="1"/>
</dbReference>
<dbReference type="InterPro" id="IPR052462">
    <property type="entry name" value="SLIRP/GR-RBP-like"/>
</dbReference>
<feature type="region of interest" description="Disordered" evidence="2">
    <location>
        <begin position="70"/>
        <end position="134"/>
    </location>
</feature>
<accession>A0A6I4INI8</accession>
<evidence type="ECO:0000313" key="3">
    <source>
        <dbReference type="EMBL" id="QQL49614.1"/>
    </source>
</evidence>
<proteinExistence type="predicted"/>
<dbReference type="AlphaFoldDB" id="A0A6I4INI8"/>
<dbReference type="InterPro" id="IPR000504">
    <property type="entry name" value="RRM_dom"/>
</dbReference>
<evidence type="ECO:0000313" key="4">
    <source>
        <dbReference type="Proteomes" id="UP000429232"/>
    </source>
</evidence>
<dbReference type="GO" id="GO:0003723">
    <property type="term" value="F:RNA binding"/>
    <property type="evidence" value="ECO:0007669"/>
    <property type="project" value="UniProtKB-KW"/>
</dbReference>
<dbReference type="EMBL" id="CP066775">
    <property type="protein sequence ID" value="QQL49614.1"/>
    <property type="molecule type" value="Genomic_DNA"/>
</dbReference>
<dbReference type="Pfam" id="PF00076">
    <property type="entry name" value="RRM_1"/>
    <property type="match status" value="1"/>
</dbReference>
<dbReference type="InterPro" id="IPR035979">
    <property type="entry name" value="RBD_domain_sf"/>
</dbReference>
<gene>
    <name evidence="3" type="ORF">GO620_015795</name>
</gene>
<dbReference type="Gene3D" id="3.30.70.330">
    <property type="match status" value="1"/>
</dbReference>
<evidence type="ECO:0000256" key="1">
    <source>
        <dbReference type="ARBA" id="ARBA00022884"/>
    </source>
</evidence>
<dbReference type="PANTHER" id="PTHR48027">
    <property type="entry name" value="HETEROGENEOUS NUCLEAR RIBONUCLEOPROTEIN 87F-RELATED"/>
    <property type="match status" value="1"/>
</dbReference>
<dbReference type="Proteomes" id="UP000429232">
    <property type="component" value="Chromosome"/>
</dbReference>
<dbReference type="PROSITE" id="PS50102">
    <property type="entry name" value="RRM"/>
    <property type="match status" value="1"/>
</dbReference>
<organism evidence="3 4">
    <name type="scientific">Mucilaginibacter ginkgonis</name>
    <dbReference type="NCBI Taxonomy" id="2682091"/>
    <lineage>
        <taxon>Bacteria</taxon>
        <taxon>Pseudomonadati</taxon>
        <taxon>Bacteroidota</taxon>
        <taxon>Sphingobacteriia</taxon>
        <taxon>Sphingobacteriales</taxon>
        <taxon>Sphingobacteriaceae</taxon>
        <taxon>Mucilaginibacter</taxon>
    </lineage>
</organism>
<evidence type="ECO:0000256" key="2">
    <source>
        <dbReference type="SAM" id="MobiDB-lite"/>
    </source>
</evidence>
<keyword evidence="4" id="KW-1185">Reference proteome</keyword>
<dbReference type="CDD" id="cd21608">
    <property type="entry name" value="RRM2_NsCP33_like"/>
    <property type="match status" value="1"/>
</dbReference>
<dbReference type="SUPFAM" id="SSF54928">
    <property type="entry name" value="RNA-binding domain, RBD"/>
    <property type="match status" value="1"/>
</dbReference>